<feature type="transmembrane region" description="Helical" evidence="1">
    <location>
        <begin position="12"/>
        <end position="32"/>
    </location>
</feature>
<feature type="transmembrane region" description="Helical" evidence="1">
    <location>
        <begin position="101"/>
        <end position="119"/>
    </location>
</feature>
<accession>L9Y2H6</accession>
<dbReference type="PATRIC" id="fig|1227496.3.peg.2291"/>
<dbReference type="AlphaFoldDB" id="L9Y2H6"/>
<dbReference type="Proteomes" id="UP000011632">
    <property type="component" value="Unassembled WGS sequence"/>
</dbReference>
<evidence type="ECO:0000313" key="3">
    <source>
        <dbReference type="Proteomes" id="UP000011632"/>
    </source>
</evidence>
<dbReference type="RefSeq" id="WP_006431349.1">
    <property type="nucleotide sequence ID" value="NZ_AOID01000031.1"/>
</dbReference>
<keyword evidence="1" id="KW-0472">Membrane</keyword>
<keyword evidence="3" id="KW-1185">Reference proteome</keyword>
<keyword evidence="1" id="KW-1133">Transmembrane helix</keyword>
<proteinExistence type="predicted"/>
<evidence type="ECO:0000256" key="1">
    <source>
        <dbReference type="SAM" id="Phobius"/>
    </source>
</evidence>
<protein>
    <submittedName>
        <fullName evidence="2">Uncharacterized protein</fullName>
    </submittedName>
</protein>
<reference evidence="2 3" key="1">
    <citation type="journal article" date="2014" name="PLoS Genet.">
        <title>Phylogenetically driven sequencing of extremely halophilic archaea reveals strategies for static and dynamic osmo-response.</title>
        <authorList>
            <person name="Becker E.A."/>
            <person name="Seitzer P.M."/>
            <person name="Tritt A."/>
            <person name="Larsen D."/>
            <person name="Krusor M."/>
            <person name="Yao A.I."/>
            <person name="Wu D."/>
            <person name="Madern D."/>
            <person name="Eisen J.A."/>
            <person name="Darling A.E."/>
            <person name="Facciotti M.T."/>
        </authorList>
    </citation>
    <scope>NUCLEOTIDE SEQUENCE [LARGE SCALE GENOMIC DNA]</scope>
    <source>
        <strain evidence="2 3">JCM 10478</strain>
    </source>
</reference>
<name>L9Y2H6_9EURY</name>
<comment type="caution">
    <text evidence="2">The sequence shown here is derived from an EMBL/GenBank/DDBJ whole genome shotgun (WGS) entry which is preliminary data.</text>
</comment>
<keyword evidence="1" id="KW-0812">Transmembrane</keyword>
<organism evidence="2 3">
    <name type="scientific">Natrinema versiforme JCM 10478</name>
    <dbReference type="NCBI Taxonomy" id="1227496"/>
    <lineage>
        <taxon>Archaea</taxon>
        <taxon>Methanobacteriati</taxon>
        <taxon>Methanobacteriota</taxon>
        <taxon>Stenosarchaea group</taxon>
        <taxon>Halobacteria</taxon>
        <taxon>Halobacteriales</taxon>
        <taxon>Natrialbaceae</taxon>
        <taxon>Natrinema</taxon>
    </lineage>
</organism>
<evidence type="ECO:0000313" key="2">
    <source>
        <dbReference type="EMBL" id="ELY67053.1"/>
    </source>
</evidence>
<sequence length="122" mass="12882">MTRETTGDTVDWEILGDMLALTVAAVLLYLAFVMKVALDVSSSPAVAVTILVVFLVAFSLLVEAVSDLEVFDRGQTYAAVLTVVLLGSVVTIRASGGLYTLASYGVLSAAVLLLLSGAWRER</sequence>
<feature type="transmembrane region" description="Helical" evidence="1">
    <location>
        <begin position="44"/>
        <end position="65"/>
    </location>
</feature>
<dbReference type="EMBL" id="AOID01000031">
    <property type="protein sequence ID" value="ELY67053.1"/>
    <property type="molecule type" value="Genomic_DNA"/>
</dbReference>
<gene>
    <name evidence="2" type="ORF">C489_11335</name>
</gene>
<feature type="transmembrane region" description="Helical" evidence="1">
    <location>
        <begin position="77"/>
        <end position="95"/>
    </location>
</feature>